<dbReference type="Proteomes" id="UP000282957">
    <property type="component" value="Unassembled WGS sequence"/>
</dbReference>
<keyword evidence="2" id="KW-1185">Reference proteome</keyword>
<dbReference type="AlphaFoldDB" id="A0A437M1P1"/>
<gene>
    <name evidence="1" type="ORF">EOD42_22620</name>
</gene>
<comment type="caution">
    <text evidence="1">The sequence shown here is derived from an EMBL/GenBank/DDBJ whole genome shotgun (WGS) entry which is preliminary data.</text>
</comment>
<organism evidence="1 2">
    <name type="scientific">Rhodovarius crocodyli</name>
    <dbReference type="NCBI Taxonomy" id="1979269"/>
    <lineage>
        <taxon>Bacteria</taxon>
        <taxon>Pseudomonadati</taxon>
        <taxon>Pseudomonadota</taxon>
        <taxon>Alphaproteobacteria</taxon>
        <taxon>Acetobacterales</taxon>
        <taxon>Roseomonadaceae</taxon>
        <taxon>Rhodovarius</taxon>
    </lineage>
</organism>
<dbReference type="RefSeq" id="WP_127789871.1">
    <property type="nucleotide sequence ID" value="NZ_SACL01000011.1"/>
</dbReference>
<reference evidence="1 2" key="1">
    <citation type="submission" date="2019-01" db="EMBL/GenBank/DDBJ databases">
        <authorList>
            <person name="Chen W.-M."/>
        </authorList>
    </citation>
    <scope>NUCLEOTIDE SEQUENCE [LARGE SCALE GENOMIC DNA]</scope>
    <source>
        <strain evidence="1 2">CCP-6</strain>
    </source>
</reference>
<dbReference type="EMBL" id="SACL01000011">
    <property type="protein sequence ID" value="RVT91453.1"/>
    <property type="molecule type" value="Genomic_DNA"/>
</dbReference>
<accession>A0A437M1P1</accession>
<protein>
    <submittedName>
        <fullName evidence="1">Uncharacterized protein</fullName>
    </submittedName>
</protein>
<evidence type="ECO:0000313" key="1">
    <source>
        <dbReference type="EMBL" id="RVT91453.1"/>
    </source>
</evidence>
<name>A0A437M1P1_9PROT</name>
<sequence>MTDDAAGDEAERAAQRAQVVVAVAQYLEDGADPAKLKAAICRQFQDLPRSTIGRWIDHAFKTGQVKRAAADAQAGAAGGMSGAAASSISLSHLAVFDKLSVSLQAIEGVLAYARGEDATKPRNPKLTLQAADKMIRAIQASLTLNSQLHDAHRLDTFINMMLEELNRESPELQARVLGRLRAVTRQFGI</sequence>
<evidence type="ECO:0000313" key="2">
    <source>
        <dbReference type="Proteomes" id="UP000282957"/>
    </source>
</evidence>
<proteinExistence type="predicted"/>